<dbReference type="EMBL" id="SRZB01000030">
    <property type="protein sequence ID" value="TGX97506.1"/>
    <property type="molecule type" value="Genomic_DNA"/>
</dbReference>
<proteinExistence type="predicted"/>
<evidence type="ECO:0000313" key="2">
    <source>
        <dbReference type="Proteomes" id="UP000307720"/>
    </source>
</evidence>
<evidence type="ECO:0000313" key="1">
    <source>
        <dbReference type="EMBL" id="TGX97506.1"/>
    </source>
</evidence>
<name>A0AC61QXP0_9FIRM</name>
<gene>
    <name evidence="1" type="ORF">E5357_12275</name>
</gene>
<protein>
    <submittedName>
        <fullName evidence="1">Glycosyltransferase</fullName>
    </submittedName>
</protein>
<comment type="caution">
    <text evidence="1">The sequence shown here is derived from an EMBL/GenBank/DDBJ whole genome shotgun (WGS) entry which is preliminary data.</text>
</comment>
<organism evidence="1 2">
    <name type="scientific">Hominisplanchenecus murintestinalis</name>
    <dbReference type="NCBI Taxonomy" id="2941517"/>
    <lineage>
        <taxon>Bacteria</taxon>
        <taxon>Bacillati</taxon>
        <taxon>Bacillota</taxon>
        <taxon>Clostridia</taxon>
        <taxon>Lachnospirales</taxon>
        <taxon>Lachnospiraceae</taxon>
        <taxon>Hominisplanchenecus</taxon>
    </lineage>
</organism>
<reference evidence="1" key="1">
    <citation type="submission" date="2019-04" db="EMBL/GenBank/DDBJ databases">
        <title>Microbes associate with the intestines of laboratory mice.</title>
        <authorList>
            <person name="Navarre W."/>
            <person name="Wong E."/>
            <person name="Huang K."/>
            <person name="Tropini C."/>
            <person name="Ng K."/>
            <person name="Yu B."/>
        </authorList>
    </citation>
    <scope>NUCLEOTIDE SEQUENCE</scope>
    <source>
        <strain evidence="1">NM72_1-8</strain>
    </source>
</reference>
<sequence>MNKNKNAIDIVVPVYNGYEDIQLCMDSVRRHTDLGKHRVLLINDCSPDERIRPWLDAQAGEHVIVLHNEKNQGFSANVNKGMLYSDRDVILLNADTIVTKGWVEKIQACAYLSRRNATVTPLSNSATLCSVPVFCRDNPVPENVTVDEYAALIERCSLRRYPRITVAVGFCMYIKRQVIEEVGLFDAETFGRGYGEENDFCNRCEQMGYRHVMCDDTFIYHKGTASFDTAEKQALCDAHNAILEERYPVQMRKNHLYCMENPDQEIRDNIEMYRKLFNGHKNILYLLHLDFQTDAFNNIGGTQLHVRDLMTALRKEYNVFVAARDLDCLRVTAYTETEEISLKFHIGEPEKFPVFYDETLAKVFGEVLRAFSIDLVHVHHTQDLSLDIYETAAGLGIPVIATLHDYYYACPTVKLLNGEGKFCPNQDEKNCTGCLHQTCGFAAQISYMEKWQRENERALNLCERIIFPSESAKSVVTAIFPSLMGKSLVISHGSDFIKNEKSTLVLHGEIEKSKRVKTHLDQVPGTKRGFNYVTGWAYFDSADNKEVKLYLEVADASGRVFTVPLQKKARPDVVNSTGQPGVLWCGIHTVFSIPDMAEGKCKLRLVLEHRGCYFTDGKVYGGNYRAEQGEPGRMNVAFIGGMVPAKGSRLVYELLQKETAEINWFIMGAIGDDCLNRLEERPYTYFSNVYEKDDIFELLKSSKIDVICIMPTWAETFCYTVSEAWLCGIPVVGADIGAVGERIRETGAGWTVDVNTKPEELLKLLHHIRKHPEELEEKRKNVKKLRIKHIGEMCREYEEFYRGILERHPVVHTDEGIDFDFIFQGLALANPHVRGKGNVASLNMLREENKRLTASMEMLKGTTSYKIARKISDADIPFKETLKKIIKR</sequence>
<keyword evidence="2" id="KW-1185">Reference proteome</keyword>
<accession>A0AC61QXP0</accession>
<dbReference type="Proteomes" id="UP000307720">
    <property type="component" value="Unassembled WGS sequence"/>
</dbReference>